<sequence>MAFVYITFIGKSQAGLIEVSCSAFLFVIFLHILKIVIPQSSGKIITALSVIMALMLIYANYSLQKNKNSEYTFKELLVGDLLVKKLTGKEKEIPEQILTKKLKDVIPGEFTQTKTEKYTIESSFEKPEKDLMGKPVALPLDKLSSVSIRKEKVHSFGIPKETMNYKLEVANSEGLKLDRARIITEIFEFRFDKFNEQILGPHIPAPLYLPSEEKVVHDRLYRTIYGKSELPVATFESETQTAQPEEHVLDKPGKQVIEKLQIH</sequence>
<evidence type="ECO:0000256" key="1">
    <source>
        <dbReference type="SAM" id="Phobius"/>
    </source>
</evidence>
<dbReference type="Proteomes" id="UP000094056">
    <property type="component" value="Unassembled WGS sequence"/>
</dbReference>
<evidence type="ECO:0000313" key="3">
    <source>
        <dbReference type="Proteomes" id="UP000094056"/>
    </source>
</evidence>
<evidence type="ECO:0000313" key="2">
    <source>
        <dbReference type="EMBL" id="ODS32694.1"/>
    </source>
</evidence>
<keyword evidence="1" id="KW-0812">Transmembrane</keyword>
<proteinExistence type="predicted"/>
<feature type="transmembrane region" description="Helical" evidence="1">
    <location>
        <begin position="12"/>
        <end position="32"/>
    </location>
</feature>
<keyword evidence="1" id="KW-1133">Transmembrane helix</keyword>
<feature type="transmembrane region" description="Helical" evidence="1">
    <location>
        <begin position="44"/>
        <end position="61"/>
    </location>
</feature>
<protein>
    <submittedName>
        <fullName evidence="2">Uncharacterized protein</fullName>
    </submittedName>
</protein>
<accession>A0A1E3XCK4</accession>
<keyword evidence="1" id="KW-0472">Membrane</keyword>
<dbReference type="AlphaFoldDB" id="A0A1E3XCK4"/>
<organism evidence="2 3">
    <name type="scientific">Candidatus Scalindua rubra</name>
    <dbReference type="NCBI Taxonomy" id="1872076"/>
    <lineage>
        <taxon>Bacteria</taxon>
        <taxon>Pseudomonadati</taxon>
        <taxon>Planctomycetota</taxon>
        <taxon>Candidatus Brocadiia</taxon>
        <taxon>Candidatus Brocadiales</taxon>
        <taxon>Candidatus Scalinduaceae</taxon>
        <taxon>Candidatus Scalindua</taxon>
    </lineage>
</organism>
<dbReference type="EMBL" id="MAYW01000052">
    <property type="protein sequence ID" value="ODS32694.1"/>
    <property type="molecule type" value="Genomic_DNA"/>
</dbReference>
<name>A0A1E3XCK4_9BACT</name>
<comment type="caution">
    <text evidence="2">The sequence shown here is derived from an EMBL/GenBank/DDBJ whole genome shotgun (WGS) entry which is preliminary data.</text>
</comment>
<reference evidence="2 3" key="1">
    <citation type="submission" date="2016-07" db="EMBL/GenBank/DDBJ databases">
        <title>Draft genome of Scalindua rubra, obtained from a brine-seawater interface in the Red Sea, sheds light on salt adaptation in anammox bacteria.</title>
        <authorList>
            <person name="Speth D.R."/>
            <person name="Lagkouvardos I."/>
            <person name="Wang Y."/>
            <person name="Qian P.-Y."/>
            <person name="Dutilh B.E."/>
            <person name="Jetten M.S."/>
        </authorList>
    </citation>
    <scope>NUCLEOTIDE SEQUENCE [LARGE SCALE GENOMIC DNA]</scope>
    <source>
        <strain evidence="2">BSI-1</strain>
    </source>
</reference>
<gene>
    <name evidence="2" type="ORF">SCARUB_02190</name>
</gene>